<protein>
    <recommendedName>
        <fullName evidence="6">Glycosyltransferase family 32 protein</fullName>
    </recommendedName>
</protein>
<reference evidence="5" key="1">
    <citation type="journal article" date="2017" name="Nat. Microbiol.">
        <title>Global analysis of biosynthetic gene clusters reveals vast potential of secondary metabolite production in Penicillium species.</title>
        <authorList>
            <person name="Nielsen J.C."/>
            <person name="Grijseels S."/>
            <person name="Prigent S."/>
            <person name="Ji B."/>
            <person name="Dainat J."/>
            <person name="Nielsen K.F."/>
            <person name="Frisvad J.C."/>
            <person name="Workman M."/>
            <person name="Nielsen J."/>
        </authorList>
    </citation>
    <scope>NUCLEOTIDE SEQUENCE [LARGE SCALE GENOMIC DNA]</scope>
    <source>
        <strain evidence="5">IBT 13039</strain>
    </source>
</reference>
<keyword evidence="3" id="KW-1133">Transmembrane helix</keyword>
<dbReference type="EMBL" id="MOOB01000019">
    <property type="protein sequence ID" value="OQE87673.1"/>
    <property type="molecule type" value="Genomic_DNA"/>
</dbReference>
<feature type="transmembrane region" description="Helical" evidence="3">
    <location>
        <begin position="44"/>
        <end position="67"/>
    </location>
</feature>
<gene>
    <name evidence="4" type="ORF">PENNAL_c0019G06625</name>
</gene>
<keyword evidence="3" id="KW-0472">Membrane</keyword>
<name>A0A1V6YK10_PENNA</name>
<evidence type="ECO:0000256" key="3">
    <source>
        <dbReference type="SAM" id="Phobius"/>
    </source>
</evidence>
<evidence type="ECO:0000313" key="5">
    <source>
        <dbReference type="Proteomes" id="UP000191691"/>
    </source>
</evidence>
<sequence>MARYSNDTNQAAESIKLVTRSEALSEASNGSTQEESPTQNQRTYWVIVLFLIYAALSLASWTLTCILSSRPPDIPSYYSQTGNFTTEQYQTNDRWREAMVILRTLSVTIVLPVTTAIGSSLYSLGPLYANCNSDGRLTSLRITGKEPGLKQLSSYPLDMSVHQVMENVIQGEKKKSQAYLWPNSTKEYTQGLSVSDLSTTTLSEYVSLDNLAPDGFLRPPFFVSPFPNGNSTGILRVHALAKKTDMKHEYIPRSSFPDPCPGEFSFSVKYNYSFAHDYIGSDEYVIRVCVPGDYRVSPFARTRDRGYFELPNMWNNYTAGALLEKWPSQQNIEGQFNDNDNGIVKAMTPDDMIYTRAFVERPESRCYQTDDYSGGEERCSYYTAELLTVSALSLFGPGSLFDTVRLYVTDEDSIKQRSQILNPPPSTQNNTRADRPPPEHQVEEKPRFIYRSPFRNNPDVQYEKQLSDALEKIKKAVLARSQESNISEDKIWQIAKNQKHRSDDSIVFQGKNKEWEYNFTKLVTDEKAIKFVTNELSAIPEIATIYNSYPHNVLRADLLRYLLLWYYGGFYADIDVFPAQTIKTCPALELFFAPTPDEYTRNTHPDISLVVGIEVDEPYASPQFMRDWHWTRSYGLIQYTMYAPRRFSPLLRETIVRVLAHTRQYNSEHTSLFSSPAYDEKTILGVTGPDVFTDAILDTLSSSLPLTHPFIQQSIDADADIGDLVSPTTGEAKKRVTWAPFHKLRDPVCIQAGEAVPNKSMGGLCVLPISVWGNGQRHSQAGGFNHPKACVNHRFGRTWKKG</sequence>
<feature type="compositionally biased region" description="Polar residues" evidence="2">
    <location>
        <begin position="416"/>
        <end position="431"/>
    </location>
</feature>
<dbReference type="PANTHER" id="PTHR31834">
    <property type="entry name" value="INITIATION-SPECIFIC ALPHA-1,6-MANNOSYLTRANSFERASE"/>
    <property type="match status" value="1"/>
</dbReference>
<keyword evidence="5" id="KW-1185">Reference proteome</keyword>
<dbReference type="InterPro" id="IPR029044">
    <property type="entry name" value="Nucleotide-diphossugar_trans"/>
</dbReference>
<dbReference type="SUPFAM" id="SSF53448">
    <property type="entry name" value="Nucleotide-diphospho-sugar transferases"/>
    <property type="match status" value="1"/>
</dbReference>
<evidence type="ECO:0000256" key="1">
    <source>
        <dbReference type="ARBA" id="ARBA00009003"/>
    </source>
</evidence>
<dbReference type="Gene3D" id="3.90.550.20">
    <property type="match status" value="1"/>
</dbReference>
<evidence type="ECO:0000313" key="4">
    <source>
        <dbReference type="EMBL" id="OQE87673.1"/>
    </source>
</evidence>
<comment type="caution">
    <text evidence="4">The sequence shown here is derived from an EMBL/GenBank/DDBJ whole genome shotgun (WGS) entry which is preliminary data.</text>
</comment>
<dbReference type="GO" id="GO:0000009">
    <property type="term" value="F:alpha-1,6-mannosyltransferase activity"/>
    <property type="evidence" value="ECO:0007669"/>
    <property type="project" value="InterPro"/>
</dbReference>
<dbReference type="Pfam" id="PF04488">
    <property type="entry name" value="Gly_transf_sug"/>
    <property type="match status" value="1"/>
</dbReference>
<dbReference type="STRING" id="60175.A0A1V6YK10"/>
<evidence type="ECO:0000256" key="2">
    <source>
        <dbReference type="SAM" id="MobiDB-lite"/>
    </source>
</evidence>
<comment type="similarity">
    <text evidence="1">Belongs to the glycosyltransferase 32 family.</text>
</comment>
<feature type="compositionally biased region" description="Basic and acidic residues" evidence="2">
    <location>
        <begin position="432"/>
        <end position="446"/>
    </location>
</feature>
<dbReference type="InterPro" id="IPR039367">
    <property type="entry name" value="Och1-like"/>
</dbReference>
<dbReference type="PANTHER" id="PTHR31834:SF9">
    <property type="entry name" value="INITIATION-SPECIFIC ALPHA-1,6-MANNOSYLTRANSFERASE"/>
    <property type="match status" value="1"/>
</dbReference>
<evidence type="ECO:0008006" key="6">
    <source>
        <dbReference type="Google" id="ProtNLM"/>
    </source>
</evidence>
<dbReference type="InterPro" id="IPR007577">
    <property type="entry name" value="GlycoTrfase_DXD_sugar-bd_CS"/>
</dbReference>
<dbReference type="Proteomes" id="UP000191691">
    <property type="component" value="Unassembled WGS sequence"/>
</dbReference>
<keyword evidence="3" id="KW-0812">Transmembrane</keyword>
<proteinExistence type="inferred from homology"/>
<accession>A0A1V6YK10</accession>
<feature type="region of interest" description="Disordered" evidence="2">
    <location>
        <begin position="415"/>
        <end position="446"/>
    </location>
</feature>
<dbReference type="GO" id="GO:0006487">
    <property type="term" value="P:protein N-linked glycosylation"/>
    <property type="evidence" value="ECO:0007669"/>
    <property type="project" value="TreeGrafter"/>
</dbReference>
<dbReference type="GO" id="GO:0000136">
    <property type="term" value="C:mannan polymerase complex"/>
    <property type="evidence" value="ECO:0007669"/>
    <property type="project" value="TreeGrafter"/>
</dbReference>
<organism evidence="4 5">
    <name type="scientific">Penicillium nalgiovense</name>
    <dbReference type="NCBI Taxonomy" id="60175"/>
    <lineage>
        <taxon>Eukaryota</taxon>
        <taxon>Fungi</taxon>
        <taxon>Dikarya</taxon>
        <taxon>Ascomycota</taxon>
        <taxon>Pezizomycotina</taxon>
        <taxon>Eurotiomycetes</taxon>
        <taxon>Eurotiomycetidae</taxon>
        <taxon>Eurotiales</taxon>
        <taxon>Aspergillaceae</taxon>
        <taxon>Penicillium</taxon>
    </lineage>
</organism>
<dbReference type="AlphaFoldDB" id="A0A1V6YK10"/>